<reference evidence="1" key="1">
    <citation type="submission" date="2021-02" db="EMBL/GenBank/DDBJ databases">
        <title>Abyssanaerobacter marinus gen.nov., sp., nov, anaerobic bacterium isolated from the Onnuri vent field of Indian Ocean and suggestion of Mogibacteriaceae fam. nov., and proposal of reclassification of ambiguous this family's genus member.</title>
        <authorList>
            <person name="Kim Y.J."/>
            <person name="Yang J.-A."/>
        </authorList>
    </citation>
    <scope>NUCLEOTIDE SEQUENCE</scope>
    <source>
        <strain evidence="1">DSM 2634</strain>
    </source>
</reference>
<evidence type="ECO:0000313" key="1">
    <source>
        <dbReference type="EMBL" id="MBN7771841.1"/>
    </source>
</evidence>
<gene>
    <name evidence="1" type="ORF">JYB65_00510</name>
</gene>
<evidence type="ECO:0000313" key="2">
    <source>
        <dbReference type="Proteomes" id="UP000664545"/>
    </source>
</evidence>
<dbReference type="EMBL" id="JAFJZZ010000001">
    <property type="protein sequence ID" value="MBN7771841.1"/>
    <property type="molecule type" value="Genomic_DNA"/>
</dbReference>
<proteinExistence type="predicted"/>
<protein>
    <submittedName>
        <fullName evidence="1">SIR2 family protein</fullName>
    </submittedName>
</protein>
<comment type="caution">
    <text evidence="1">The sequence shown here is derived from an EMBL/GenBank/DDBJ whole genome shotgun (WGS) entry which is preliminary data.</text>
</comment>
<dbReference type="Pfam" id="PF13289">
    <property type="entry name" value="SIR2_2"/>
    <property type="match status" value="1"/>
</dbReference>
<dbReference type="Proteomes" id="UP000664545">
    <property type="component" value="Unassembled WGS sequence"/>
</dbReference>
<organism evidence="1 2">
    <name type="scientific">Clostridium aminobutyricum</name>
    <dbReference type="NCBI Taxonomy" id="33953"/>
    <lineage>
        <taxon>Bacteria</taxon>
        <taxon>Bacillati</taxon>
        <taxon>Bacillota</taxon>
        <taxon>Clostridia</taxon>
        <taxon>Eubacteriales</taxon>
        <taxon>Clostridiaceae</taxon>
        <taxon>Clostridium</taxon>
    </lineage>
</organism>
<name>A0A939D6C2_CLOAM</name>
<dbReference type="AlphaFoldDB" id="A0A939D6C2"/>
<dbReference type="RefSeq" id="WP_206580632.1">
    <property type="nucleotide sequence ID" value="NZ_JAFJZZ010000001.1"/>
</dbReference>
<sequence>MSVIEENFKDQKHYLKIGNYTDSLGDFNMADNANNDSLRDSYRKKIEPWLSAILQSDHLSLLCGTGLTQAICSIAEIPPASMNRMTFIEQYEEKIKTYANNSAKRLGRGNANIEDDIRTALELYRGLEIGGKSDSTKILGDDIDRVLKQFADSILSPEQMFYKNLIEDENGKSHYALQILKSFLLTFSSRSATRDRLHIFTTNYDRFIEYGCDKAGINIIDRFLGKIEPVFQNLSPNLDYHYIVQGSKNDFRYVEGVVRYSKIHGSLDWIQRKNKIIKANLKFGAQNLEDVSDYKDQLMIFPNSMKSIETAYYPYSELFRDFSYSICRPNSSLITYGYGFGDSHINKIILEMLRVPSSHIVIISYSIDDRLKNFLQEINSSQVTLLCGSELGNLENLVRYYLPKSAIDNITSLASDILKRREGYSPKNDQEASLTYGEENE</sequence>
<accession>A0A939D6C2</accession>
<keyword evidence="2" id="KW-1185">Reference proteome</keyword>